<dbReference type="Pfam" id="PF09619">
    <property type="entry name" value="YscW"/>
    <property type="match status" value="1"/>
</dbReference>
<comment type="caution">
    <text evidence="3">The sequence shown here is derived from an EMBL/GenBank/DDBJ whole genome shotgun (WGS) entry which is preliminary data.</text>
</comment>
<evidence type="ECO:0000313" key="4">
    <source>
        <dbReference type="Proteomes" id="UP001062776"/>
    </source>
</evidence>
<reference evidence="3" key="1">
    <citation type="submission" date="2013-04" db="EMBL/GenBank/DDBJ databases">
        <title>The genome sequencing project of 58 acetic acid bacteria.</title>
        <authorList>
            <person name="Okamoto-Kainuma A."/>
            <person name="Ishikawa M."/>
            <person name="Umino S."/>
            <person name="Koizumi Y."/>
            <person name="Shiwa Y."/>
            <person name="Yoshikawa H."/>
            <person name="Matsutani M."/>
            <person name="Matsushita K."/>
        </authorList>
    </citation>
    <scope>NUCLEOTIDE SEQUENCE</scope>
    <source>
        <strain evidence="3">NRIC 0535</strain>
    </source>
</reference>
<dbReference type="Pfam" id="PF03724">
    <property type="entry name" value="META"/>
    <property type="match status" value="1"/>
</dbReference>
<dbReference type="InterPro" id="IPR039366">
    <property type="entry name" value="Pilotin"/>
</dbReference>
<sequence length="276" mass="28948">MPFMSVRGSLTKAFLASALLLGSLPDCVMRAEAQTQMSAATLRGTVTIKGTVDLPPNAQVSVVLEDVSLADAPAITLSKTVFSPVGGQTFGYALGYDPSALKPGHHYALRADIRNGTSLLYISKEAVMGLGAVPDQTALVVEAVASPLPSALVGNWVIDRIGSDAVDPTTPAFLTFRADGFLSGTGGCNRLMGRVTASGNALTFGPMAGTRMACPGSRMSQEDTFFAAARKVVGWQVDQGTLLLTDAQGDIVLTLSPNKTNDPHKNLQNPRIRKSR</sequence>
<dbReference type="InterPro" id="IPR038670">
    <property type="entry name" value="HslJ-like_sf"/>
</dbReference>
<dbReference type="PANTHER" id="PTHR35535">
    <property type="entry name" value="HEAT SHOCK PROTEIN HSLJ"/>
    <property type="match status" value="1"/>
</dbReference>
<evidence type="ECO:0000313" key="3">
    <source>
        <dbReference type="EMBL" id="GBQ92102.1"/>
    </source>
</evidence>
<name>A0ABQ0Q5A3_9PROT</name>
<feature type="region of interest" description="Disordered" evidence="1">
    <location>
        <begin position="255"/>
        <end position="276"/>
    </location>
</feature>
<gene>
    <name evidence="3" type="ORF">AA0535_2452</name>
</gene>
<dbReference type="EMBL" id="BAPV01000057">
    <property type="protein sequence ID" value="GBQ92102.1"/>
    <property type="molecule type" value="Genomic_DNA"/>
</dbReference>
<evidence type="ECO:0000259" key="2">
    <source>
        <dbReference type="Pfam" id="PF03724"/>
    </source>
</evidence>
<keyword evidence="4" id="KW-1185">Reference proteome</keyword>
<proteinExistence type="predicted"/>
<dbReference type="PANTHER" id="PTHR35535:SF1">
    <property type="entry name" value="HEAT SHOCK PROTEIN HSLJ"/>
    <property type="match status" value="1"/>
</dbReference>
<evidence type="ECO:0000256" key="1">
    <source>
        <dbReference type="SAM" id="MobiDB-lite"/>
    </source>
</evidence>
<protein>
    <recommendedName>
        <fullName evidence="2">DUF306 domain-containing protein</fullName>
    </recommendedName>
</protein>
<dbReference type="InterPro" id="IPR005184">
    <property type="entry name" value="DUF306_Meta_HslJ"/>
</dbReference>
<dbReference type="Proteomes" id="UP001062776">
    <property type="component" value="Unassembled WGS sequence"/>
</dbReference>
<feature type="domain" description="DUF306" evidence="2">
    <location>
        <begin position="152"/>
        <end position="255"/>
    </location>
</feature>
<dbReference type="Gene3D" id="2.40.128.270">
    <property type="match status" value="1"/>
</dbReference>
<dbReference type="InterPro" id="IPR053147">
    <property type="entry name" value="Hsp_HslJ-like"/>
</dbReference>
<organism evidence="3 4">
    <name type="scientific">Asaia krungthepensis NRIC 0535</name>
    <dbReference type="NCBI Taxonomy" id="1307925"/>
    <lineage>
        <taxon>Bacteria</taxon>
        <taxon>Pseudomonadati</taxon>
        <taxon>Pseudomonadota</taxon>
        <taxon>Alphaproteobacteria</taxon>
        <taxon>Acetobacterales</taxon>
        <taxon>Acetobacteraceae</taxon>
        <taxon>Asaia</taxon>
    </lineage>
</organism>
<accession>A0ABQ0Q5A3</accession>